<dbReference type="Proteomes" id="UP000250235">
    <property type="component" value="Unassembled WGS sequence"/>
</dbReference>
<evidence type="ECO:0000313" key="3">
    <source>
        <dbReference type="Proteomes" id="UP000250235"/>
    </source>
</evidence>
<dbReference type="EMBL" id="KQ994790">
    <property type="protein sequence ID" value="KZV47695.1"/>
    <property type="molecule type" value="Genomic_DNA"/>
</dbReference>
<feature type="region of interest" description="Disordered" evidence="1">
    <location>
        <begin position="68"/>
        <end position="103"/>
    </location>
</feature>
<sequence length="136" mass="14850">MSTMARNTATNAVQFLPNYSTPLGNPPTTAANAGISTTYATRSASDFFAGTVAESRGLSDAKRCTAFDSPNLHQTHTARSALPSPGAPPSPHRRTERQQISTVQHRLHRLVAYRDRHPHIYHIPQPLHRAAHGKPP</sequence>
<accession>A0A2Z7CMW6</accession>
<dbReference type="AlphaFoldDB" id="A0A2Z7CMW6"/>
<protein>
    <submittedName>
        <fullName evidence="2">Uncharacterized protein</fullName>
    </submittedName>
</protein>
<evidence type="ECO:0000256" key="1">
    <source>
        <dbReference type="SAM" id="MobiDB-lite"/>
    </source>
</evidence>
<keyword evidence="3" id="KW-1185">Reference proteome</keyword>
<gene>
    <name evidence="2" type="ORF">F511_43779</name>
</gene>
<name>A0A2Z7CMW6_9LAMI</name>
<proteinExistence type="predicted"/>
<evidence type="ECO:0000313" key="2">
    <source>
        <dbReference type="EMBL" id="KZV47695.1"/>
    </source>
</evidence>
<reference evidence="2 3" key="1">
    <citation type="journal article" date="2015" name="Proc. Natl. Acad. Sci. U.S.A.">
        <title>The resurrection genome of Boea hygrometrica: A blueprint for survival of dehydration.</title>
        <authorList>
            <person name="Xiao L."/>
            <person name="Yang G."/>
            <person name="Zhang L."/>
            <person name="Yang X."/>
            <person name="Zhao S."/>
            <person name="Ji Z."/>
            <person name="Zhou Q."/>
            <person name="Hu M."/>
            <person name="Wang Y."/>
            <person name="Chen M."/>
            <person name="Xu Y."/>
            <person name="Jin H."/>
            <person name="Xiao X."/>
            <person name="Hu G."/>
            <person name="Bao F."/>
            <person name="Hu Y."/>
            <person name="Wan P."/>
            <person name="Li L."/>
            <person name="Deng X."/>
            <person name="Kuang T."/>
            <person name="Xiang C."/>
            <person name="Zhu J.K."/>
            <person name="Oliver M.J."/>
            <person name="He Y."/>
        </authorList>
    </citation>
    <scope>NUCLEOTIDE SEQUENCE [LARGE SCALE GENOMIC DNA]</scope>
    <source>
        <strain evidence="3">cv. XS01</strain>
    </source>
</reference>
<organism evidence="2 3">
    <name type="scientific">Dorcoceras hygrometricum</name>
    <dbReference type="NCBI Taxonomy" id="472368"/>
    <lineage>
        <taxon>Eukaryota</taxon>
        <taxon>Viridiplantae</taxon>
        <taxon>Streptophyta</taxon>
        <taxon>Embryophyta</taxon>
        <taxon>Tracheophyta</taxon>
        <taxon>Spermatophyta</taxon>
        <taxon>Magnoliopsida</taxon>
        <taxon>eudicotyledons</taxon>
        <taxon>Gunneridae</taxon>
        <taxon>Pentapetalae</taxon>
        <taxon>asterids</taxon>
        <taxon>lamiids</taxon>
        <taxon>Lamiales</taxon>
        <taxon>Gesneriaceae</taxon>
        <taxon>Didymocarpoideae</taxon>
        <taxon>Trichosporeae</taxon>
        <taxon>Loxocarpinae</taxon>
        <taxon>Dorcoceras</taxon>
    </lineage>
</organism>